<evidence type="ECO:0000256" key="2">
    <source>
        <dbReference type="SAM" id="SignalP"/>
    </source>
</evidence>
<reference evidence="3 4" key="1">
    <citation type="submission" date="2018-08" db="EMBL/GenBank/DDBJ databases">
        <title>Aphanomyces genome sequencing and annotation.</title>
        <authorList>
            <person name="Minardi D."/>
            <person name="Oidtmann B."/>
            <person name="Van Der Giezen M."/>
            <person name="Studholme D.J."/>
        </authorList>
    </citation>
    <scope>NUCLEOTIDE SEQUENCE [LARGE SCALE GENOMIC DNA]</scope>
    <source>
        <strain evidence="3 4">Si</strain>
    </source>
</reference>
<gene>
    <name evidence="3" type="ORF">DYB34_011612</name>
</gene>
<keyword evidence="2" id="KW-0732">Signal</keyword>
<organism evidence="3 4">
    <name type="scientific">Aphanomyces astaci</name>
    <name type="common">Crayfish plague agent</name>
    <dbReference type="NCBI Taxonomy" id="112090"/>
    <lineage>
        <taxon>Eukaryota</taxon>
        <taxon>Sar</taxon>
        <taxon>Stramenopiles</taxon>
        <taxon>Oomycota</taxon>
        <taxon>Saprolegniomycetes</taxon>
        <taxon>Saprolegniales</taxon>
        <taxon>Verrucalvaceae</taxon>
        <taxon>Aphanomyces</taxon>
    </lineage>
</organism>
<dbReference type="AlphaFoldDB" id="A0A3R6VWY3"/>
<sequence length="317" mass="34703">MLMVGWVVLLLQGVGMAWAASEAMFPSVDDVVNWNAAHAAVLPPEVHPPVDDAAWLSCMLCRSTATYIDQVRRLPVSCPTLIGGVDLTCKWLARNKSSPACHNLTDNTMAIKESLQRGDSVGKICHYQLPMCRKHDVPARLQPTIEPSDAMLGGYHPKCMQCWVAVHYVNATRRHRDLPVKAVQIGTQIVCERGRPHRDGCRGLTHHVPAILAGLKNGSTTMALCRRMHYCPGHGPHHDIPPHAIAPPRYYPTPEPNRDSNTAMEEQMAPPKVETAVGTGIGLACAIMALVALLYCAFAKPYHVDPTSAYLAVPHEE</sequence>
<protein>
    <submittedName>
        <fullName evidence="3">Uncharacterized protein</fullName>
    </submittedName>
</protein>
<proteinExistence type="predicted"/>
<comment type="caution">
    <text evidence="3">The sequence shown here is derived from an EMBL/GenBank/DDBJ whole genome shotgun (WGS) entry which is preliminary data.</text>
</comment>
<feature type="signal peptide" evidence="2">
    <location>
        <begin position="1"/>
        <end position="19"/>
    </location>
</feature>
<evidence type="ECO:0000313" key="3">
    <source>
        <dbReference type="EMBL" id="RHY40827.1"/>
    </source>
</evidence>
<dbReference type="VEuPathDB" id="FungiDB:H257_04455"/>
<evidence type="ECO:0000313" key="4">
    <source>
        <dbReference type="Proteomes" id="UP000283543"/>
    </source>
</evidence>
<feature type="chain" id="PRO_5018640870" evidence="2">
    <location>
        <begin position="20"/>
        <end position="317"/>
    </location>
</feature>
<name>A0A3R6VWY3_APHAT</name>
<keyword evidence="1" id="KW-1133">Transmembrane helix</keyword>
<feature type="transmembrane region" description="Helical" evidence="1">
    <location>
        <begin position="276"/>
        <end position="298"/>
    </location>
</feature>
<keyword evidence="1" id="KW-0472">Membrane</keyword>
<dbReference type="Proteomes" id="UP000283543">
    <property type="component" value="Unassembled WGS sequence"/>
</dbReference>
<dbReference type="EMBL" id="QUTB01009549">
    <property type="protein sequence ID" value="RHY40827.1"/>
    <property type="molecule type" value="Genomic_DNA"/>
</dbReference>
<keyword evidence="1" id="KW-0812">Transmembrane</keyword>
<accession>A0A3R6VWY3</accession>
<evidence type="ECO:0000256" key="1">
    <source>
        <dbReference type="SAM" id="Phobius"/>
    </source>
</evidence>